<accession>A0A8J6B3R8</accession>
<evidence type="ECO:0000313" key="3">
    <source>
        <dbReference type="Proteomes" id="UP000717585"/>
    </source>
</evidence>
<feature type="compositionally biased region" description="Basic residues" evidence="1">
    <location>
        <begin position="105"/>
        <end position="117"/>
    </location>
</feature>
<feature type="region of interest" description="Disordered" evidence="1">
    <location>
        <begin position="85"/>
        <end position="123"/>
    </location>
</feature>
<dbReference type="AlphaFoldDB" id="A0A8J6B3R8"/>
<comment type="caution">
    <text evidence="2">The sequence shown here is derived from an EMBL/GenBank/DDBJ whole genome shotgun (WGS) entry which is preliminary data.</text>
</comment>
<proteinExistence type="predicted"/>
<sequence>MCKYCCRHIADEQNNARQRCKICYVATLIGAGADWRTAEPSGLTVSSIAEQCSAASTVRALKDASAGKPIAMIVPAALSTSTDMSETLSLSPQSSFESIGPERTLKHHSRRRHHHSKFRAEYF</sequence>
<gene>
    <name evidence="2" type="ORF">J8273_0305</name>
</gene>
<feature type="compositionally biased region" description="Polar residues" evidence="1">
    <location>
        <begin position="85"/>
        <end position="97"/>
    </location>
</feature>
<name>A0A8J6B3R8_9EUKA</name>
<reference evidence="2" key="1">
    <citation type="submission" date="2021-05" db="EMBL/GenBank/DDBJ databases">
        <title>A free-living protist that lacks canonical eukaryotic 1 DNA replication and segregation systems.</title>
        <authorList>
            <person name="Salas-Leiva D.E."/>
            <person name="Tromer E.C."/>
            <person name="Curtis B.A."/>
            <person name="Jerlstrom-Hultqvist J."/>
            <person name="Kolisko M."/>
            <person name="Yi Z."/>
            <person name="Salas-Leiva J.S."/>
            <person name="Gallot-Lavallee L."/>
            <person name="Kops G.J.P.L."/>
            <person name="Archibald J.M."/>
            <person name="Simpson A.G.B."/>
            <person name="Roger A.J."/>
        </authorList>
    </citation>
    <scope>NUCLEOTIDE SEQUENCE</scope>
    <source>
        <strain evidence="2">BICM</strain>
    </source>
</reference>
<dbReference type="Proteomes" id="UP000717585">
    <property type="component" value="Unassembled WGS sequence"/>
</dbReference>
<dbReference type="EMBL" id="JAHDYR010000012">
    <property type="protein sequence ID" value="KAG9395088.1"/>
    <property type="molecule type" value="Genomic_DNA"/>
</dbReference>
<protein>
    <submittedName>
        <fullName evidence="2">Uncharacterized protein</fullName>
    </submittedName>
</protein>
<keyword evidence="3" id="KW-1185">Reference proteome</keyword>
<evidence type="ECO:0000313" key="2">
    <source>
        <dbReference type="EMBL" id="KAG9395088.1"/>
    </source>
</evidence>
<evidence type="ECO:0000256" key="1">
    <source>
        <dbReference type="SAM" id="MobiDB-lite"/>
    </source>
</evidence>
<organism evidence="2 3">
    <name type="scientific">Carpediemonas membranifera</name>
    <dbReference type="NCBI Taxonomy" id="201153"/>
    <lineage>
        <taxon>Eukaryota</taxon>
        <taxon>Metamonada</taxon>
        <taxon>Carpediemonas-like organisms</taxon>
        <taxon>Carpediemonas</taxon>
    </lineage>
</organism>